<dbReference type="EMBL" id="CP054142">
    <property type="protein sequence ID" value="QTQ15040.1"/>
    <property type="molecule type" value="Genomic_DNA"/>
</dbReference>
<evidence type="ECO:0000259" key="2">
    <source>
        <dbReference type="SMART" id="SM00062"/>
    </source>
</evidence>
<dbReference type="Proteomes" id="UP000671908">
    <property type="component" value="Chromosome"/>
</dbReference>
<keyword evidence="1" id="KW-0732">Signal</keyword>
<evidence type="ECO:0000313" key="4">
    <source>
        <dbReference type="Proteomes" id="UP000671908"/>
    </source>
</evidence>
<proteinExistence type="predicted"/>
<sequence>MKKLKIIAAICLSVLSVSCSKNRKTAGEIQNTSVRKIYVAHSQSYIPYAFVNEKNESDGFEVALWKEIDKRLDQYEVEFVPTSSEDLLIGVETGKYNVGIKGIWSTEQRRQKYLFPKNYLGASVIGLTFRKENANVIHDLESFAAFSGKLVPISPQSAQYAIITDFNNRHPDKPIKLIPADVFDIPESYSWVLEGRYDGFFDLQVAYKRNIEAENGSYHKYADKLSYVVYEAVPTWPLFSKNETQLADDYDKTIVQVFADGTYAMLSKSFFGEDVSKYVKK</sequence>
<dbReference type="Gene3D" id="3.40.190.10">
    <property type="entry name" value="Periplasmic binding protein-like II"/>
    <property type="match status" value="2"/>
</dbReference>
<dbReference type="SMART" id="SM00062">
    <property type="entry name" value="PBPb"/>
    <property type="match status" value="1"/>
</dbReference>
<dbReference type="RefSeq" id="WP_210119667.1">
    <property type="nucleotide sequence ID" value="NZ_CP054142.1"/>
</dbReference>
<evidence type="ECO:0000313" key="3">
    <source>
        <dbReference type="EMBL" id="QTQ15040.1"/>
    </source>
</evidence>
<dbReference type="InterPro" id="IPR001638">
    <property type="entry name" value="Solute-binding_3/MltF_N"/>
</dbReference>
<dbReference type="Pfam" id="PF00497">
    <property type="entry name" value="SBP_bac_3"/>
    <property type="match status" value="1"/>
</dbReference>
<name>A0A975F659_9SPIR</name>
<organism evidence="3 4">
    <name type="scientific">Treponema parvum</name>
    <dbReference type="NCBI Taxonomy" id="138851"/>
    <lineage>
        <taxon>Bacteria</taxon>
        <taxon>Pseudomonadati</taxon>
        <taxon>Spirochaetota</taxon>
        <taxon>Spirochaetia</taxon>
        <taxon>Spirochaetales</taxon>
        <taxon>Treponemataceae</taxon>
        <taxon>Treponema</taxon>
    </lineage>
</organism>
<keyword evidence="4" id="KW-1185">Reference proteome</keyword>
<accession>A0A975F659</accession>
<dbReference type="SUPFAM" id="SSF53850">
    <property type="entry name" value="Periplasmic binding protein-like II"/>
    <property type="match status" value="1"/>
</dbReference>
<evidence type="ECO:0000256" key="1">
    <source>
        <dbReference type="ARBA" id="ARBA00022729"/>
    </source>
</evidence>
<dbReference type="PANTHER" id="PTHR35936:SF19">
    <property type="entry name" value="AMINO-ACID-BINDING PROTEIN YXEM-RELATED"/>
    <property type="match status" value="1"/>
</dbReference>
<dbReference type="PANTHER" id="PTHR35936">
    <property type="entry name" value="MEMBRANE-BOUND LYTIC MUREIN TRANSGLYCOSYLASE F"/>
    <property type="match status" value="1"/>
</dbReference>
<gene>
    <name evidence="3" type="ORF">HRQ91_11535</name>
</gene>
<dbReference type="KEGG" id="tpav:HRQ91_11535"/>
<protein>
    <submittedName>
        <fullName evidence="3">Transporter substrate-binding domain-containing protein</fullName>
    </submittedName>
</protein>
<dbReference type="AlphaFoldDB" id="A0A975F659"/>
<feature type="domain" description="Solute-binding protein family 3/N-terminal" evidence="2">
    <location>
        <begin position="36"/>
        <end position="274"/>
    </location>
</feature>
<reference evidence="3 4" key="1">
    <citation type="journal article" date="2021" name="Microbiol. Resour. Announc.">
        <title>Complete Genome Sequences of Three Human Oral Treponema parvum Isolates.</title>
        <authorList>
            <person name="Zeng H."/>
            <person name="Watt R.M."/>
        </authorList>
    </citation>
    <scope>NUCLEOTIDE SEQUENCE [LARGE SCALE GENOMIC DNA]</scope>
    <source>
        <strain evidence="3 4">ATCC 700770</strain>
    </source>
</reference>
<dbReference type="PROSITE" id="PS51257">
    <property type="entry name" value="PROKAR_LIPOPROTEIN"/>
    <property type="match status" value="1"/>
</dbReference>